<keyword evidence="9 14" id="KW-0274">FAD</keyword>
<dbReference type="GO" id="GO:0005829">
    <property type="term" value="C:cytosol"/>
    <property type="evidence" value="ECO:0007669"/>
    <property type="project" value="TreeGrafter"/>
</dbReference>
<feature type="binding site" evidence="15">
    <location>
        <position position="79"/>
    </location>
    <ligand>
        <name>FAD</name>
        <dbReference type="ChEBI" id="CHEBI:57692"/>
    </ligand>
</feature>
<evidence type="ECO:0000313" key="19">
    <source>
        <dbReference type="Proteomes" id="UP000184000"/>
    </source>
</evidence>
<dbReference type="AlphaFoldDB" id="A0A1M5PD64"/>
<dbReference type="EMBL" id="FQXA01000003">
    <property type="protein sequence ID" value="SHG99744.1"/>
    <property type="molecule type" value="Genomic_DNA"/>
</dbReference>
<reference evidence="18 19" key="1">
    <citation type="submission" date="2016-11" db="EMBL/GenBank/DDBJ databases">
        <authorList>
            <person name="Jaros S."/>
            <person name="Januszkiewicz K."/>
            <person name="Wedrychowicz H."/>
        </authorList>
    </citation>
    <scope>NUCLEOTIDE SEQUENCE [LARGE SCALE GENOMIC DNA]</scope>
    <source>
        <strain evidence="18 19">DSM 18231</strain>
    </source>
</reference>
<evidence type="ECO:0000256" key="10">
    <source>
        <dbReference type="ARBA" id="ARBA00022857"/>
    </source>
</evidence>
<evidence type="ECO:0000256" key="11">
    <source>
        <dbReference type="ARBA" id="ARBA00023002"/>
    </source>
</evidence>
<keyword evidence="15" id="KW-0547">Nucleotide-binding</keyword>
<feature type="domain" description="FAD/NAD(P)-binding" evidence="17">
    <location>
        <begin position="32"/>
        <end position="351"/>
    </location>
</feature>
<comment type="similarity">
    <text evidence="4 14">Belongs to the class-I pyridine nucleotide-disulfide oxidoreductase family.</text>
</comment>
<sequence length="490" mass="53714">MSSVRHLLLPNSLTAAGLPAAWSGVNMAVYNYDVVVLGSGPAGEGAAMNAVKAGRKVAVVDSRPHVGGNSTHLGTIPSKALRHSVRQIMQYNTNPLFRQIGEPRWFSFPDVLKSAESVIAKQVTSRTGYYARNRIDIFFGTASFADEQTVEVVSANGMVETLVANQFIIATGSRPYRPADVDFSHPRVYDSDTILTLSHTPRRLIIYGAGVIGSEYASIFSGLGVLVDLIDNRDQLLSFLDDEISDALSYHLRNNNVLIRHNEEYERVEGVDNGVILHLKSGKKIKADAFLWCNGRTGNTDKLSLENIGLKVNSRGQIKVDEHYRTEVGNIYAAGDVIGWPSLASAAYDQGRSAAGSIVENDSWRFVDDVPTGIYTIPEISSIGKNERELTEAKVPYEVGKAFFKGMARAQISAEPVGMLKILFHRETLAVLGVHCFGYQASEIVHIGQAIMNQPGEANTLKYFINTTFNYPTMAEAYRVAAFDGLNRLF</sequence>
<evidence type="ECO:0000256" key="13">
    <source>
        <dbReference type="ARBA" id="ARBA00031183"/>
    </source>
</evidence>
<evidence type="ECO:0000256" key="5">
    <source>
        <dbReference type="ARBA" id="ARBA00012772"/>
    </source>
</evidence>
<evidence type="ECO:0000256" key="6">
    <source>
        <dbReference type="ARBA" id="ARBA00016603"/>
    </source>
</evidence>
<evidence type="ECO:0000256" key="1">
    <source>
        <dbReference type="ARBA" id="ARBA00001815"/>
    </source>
</evidence>
<feature type="binding site" evidence="14">
    <location>
        <begin position="61"/>
        <end position="70"/>
    </location>
    <ligand>
        <name>FAD</name>
        <dbReference type="ChEBI" id="CHEBI:57692"/>
    </ligand>
</feature>
<keyword evidence="11 14" id="KW-0560">Oxidoreductase</keyword>
<dbReference type="PRINTS" id="PR00368">
    <property type="entry name" value="FADPNR"/>
</dbReference>
<dbReference type="HAMAP" id="MF_00247">
    <property type="entry name" value="SthA"/>
    <property type="match status" value="1"/>
</dbReference>
<comment type="subcellular location">
    <subcellularLocation>
        <location evidence="3 14">Cytoplasm</location>
    </subcellularLocation>
</comment>
<feature type="binding site" evidence="15">
    <location>
        <position position="336"/>
    </location>
    <ligand>
        <name>FAD</name>
        <dbReference type="ChEBI" id="CHEBI:57692"/>
    </ligand>
</feature>
<evidence type="ECO:0000256" key="3">
    <source>
        <dbReference type="ARBA" id="ARBA00004496"/>
    </source>
</evidence>
<evidence type="ECO:0000256" key="7">
    <source>
        <dbReference type="ARBA" id="ARBA00022490"/>
    </source>
</evidence>
<feature type="binding site" evidence="15">
    <location>
        <begin position="171"/>
        <end position="173"/>
    </location>
    <ligand>
        <name>FAD</name>
        <dbReference type="ChEBI" id="CHEBI:57692"/>
    </ligand>
</feature>
<evidence type="ECO:0000256" key="2">
    <source>
        <dbReference type="ARBA" id="ARBA00002842"/>
    </source>
</evidence>
<dbReference type="FunFam" id="3.30.390.30:FF:000002">
    <property type="entry name" value="Soluble pyridine nucleotide transhydrogenase"/>
    <property type="match status" value="1"/>
</dbReference>
<dbReference type="GO" id="GO:0006103">
    <property type="term" value="P:2-oxoglutarate metabolic process"/>
    <property type="evidence" value="ECO:0007669"/>
    <property type="project" value="TreeGrafter"/>
</dbReference>
<evidence type="ECO:0000256" key="12">
    <source>
        <dbReference type="ARBA" id="ARBA00023027"/>
    </source>
</evidence>
<feature type="binding site" evidence="15">
    <location>
        <begin position="208"/>
        <end position="215"/>
    </location>
    <ligand>
        <name>NAD(+)</name>
        <dbReference type="ChEBI" id="CHEBI:57540"/>
    </ligand>
</feature>
<dbReference type="FunFam" id="3.50.50.60:FF:000008">
    <property type="entry name" value="Soluble pyridine nucleotide transhydrogenase"/>
    <property type="match status" value="1"/>
</dbReference>
<feature type="domain" description="Pyridine nucleotide-disulphide oxidoreductase dimerisation" evidence="16">
    <location>
        <begin position="370"/>
        <end position="481"/>
    </location>
</feature>
<name>A0A1M5PD64_9GAMM</name>
<dbReference type="InterPro" id="IPR050151">
    <property type="entry name" value="Class-I_Pyr_Nuc-Dis_Oxidored"/>
</dbReference>
<feature type="binding site" evidence="15">
    <location>
        <position position="295"/>
    </location>
    <ligand>
        <name>NAD(+)</name>
        <dbReference type="ChEBI" id="CHEBI:57540"/>
    </ligand>
</feature>
<organism evidence="18 19">
    <name type="scientific">Stutzerimonas xanthomarina DSM 18231</name>
    <dbReference type="NCBI Taxonomy" id="1403346"/>
    <lineage>
        <taxon>Bacteria</taxon>
        <taxon>Pseudomonadati</taxon>
        <taxon>Pseudomonadota</taxon>
        <taxon>Gammaproteobacteria</taxon>
        <taxon>Pseudomonadales</taxon>
        <taxon>Pseudomonadaceae</taxon>
        <taxon>Stutzerimonas</taxon>
    </lineage>
</organism>
<dbReference type="Gene3D" id="3.30.390.30">
    <property type="match status" value="1"/>
</dbReference>
<dbReference type="EC" id="1.6.1.1" evidence="5 14"/>
<comment type="function">
    <text evidence="2 14">Conversion of NADPH, generated by peripheral catabolic pathways, to NADH, which can enter the respiratory chain for energy generation.</text>
</comment>
<dbReference type="PIRSF" id="PIRSF000350">
    <property type="entry name" value="Mercury_reductase_MerA"/>
    <property type="match status" value="1"/>
</dbReference>
<gene>
    <name evidence="14" type="primary">sthA</name>
    <name evidence="18" type="ORF">SAMN02744645_2122</name>
</gene>
<dbReference type="InterPro" id="IPR036188">
    <property type="entry name" value="FAD/NAD-bd_sf"/>
</dbReference>
<evidence type="ECO:0000256" key="4">
    <source>
        <dbReference type="ARBA" id="ARBA00007532"/>
    </source>
</evidence>
<dbReference type="GO" id="GO:0003957">
    <property type="term" value="F:NAD(P)+ transhydrogenase (Si-specific) activity"/>
    <property type="evidence" value="ECO:0007669"/>
    <property type="project" value="UniProtKB-UniRule"/>
</dbReference>
<keyword evidence="12 14" id="KW-0520">NAD</keyword>
<dbReference type="GO" id="GO:0006739">
    <property type="term" value="P:NADP+ metabolic process"/>
    <property type="evidence" value="ECO:0007669"/>
    <property type="project" value="UniProtKB-UniRule"/>
</dbReference>
<evidence type="ECO:0000259" key="16">
    <source>
        <dbReference type="Pfam" id="PF02852"/>
    </source>
</evidence>
<keyword evidence="10 14" id="KW-0521">NADP</keyword>
<dbReference type="NCBIfam" id="NF003585">
    <property type="entry name" value="PRK05249.1"/>
    <property type="match status" value="1"/>
</dbReference>
<comment type="cofactor">
    <cofactor evidence="14 15">
        <name>FAD</name>
        <dbReference type="ChEBI" id="CHEBI:57692"/>
    </cofactor>
    <text evidence="14 15">Binds 1 FAD per subunit.</text>
</comment>
<dbReference type="Pfam" id="PF07992">
    <property type="entry name" value="Pyr_redox_2"/>
    <property type="match status" value="1"/>
</dbReference>
<evidence type="ECO:0000256" key="14">
    <source>
        <dbReference type="HAMAP-Rule" id="MF_00247"/>
    </source>
</evidence>
<keyword evidence="7 14" id="KW-0963">Cytoplasm</keyword>
<dbReference type="InterPro" id="IPR022962">
    <property type="entry name" value="STH_gammaproteobact"/>
</dbReference>
<dbReference type="PANTHER" id="PTHR22912">
    <property type="entry name" value="DISULFIDE OXIDOREDUCTASE"/>
    <property type="match status" value="1"/>
</dbReference>
<evidence type="ECO:0000313" key="18">
    <source>
        <dbReference type="EMBL" id="SHG99744.1"/>
    </source>
</evidence>
<evidence type="ECO:0000256" key="15">
    <source>
        <dbReference type="PIRSR" id="PIRSR000350-3"/>
    </source>
</evidence>
<dbReference type="Pfam" id="PF02852">
    <property type="entry name" value="Pyr_redox_dim"/>
    <property type="match status" value="1"/>
</dbReference>
<dbReference type="Gene3D" id="3.50.50.60">
    <property type="entry name" value="FAD/NAD(P)-binding domain"/>
    <property type="match status" value="2"/>
</dbReference>
<protein>
    <recommendedName>
        <fullName evidence="6 14">Soluble pyridine nucleotide transhydrogenase</fullName>
        <shortName evidence="14">STH</shortName>
        <ecNumber evidence="5 14">1.6.1.1</ecNumber>
    </recommendedName>
    <alternativeName>
        <fullName evidence="13 14">NAD(P)(+) transhydrogenase [B-specific]</fullName>
    </alternativeName>
</protein>
<dbReference type="PANTHER" id="PTHR22912:SF93">
    <property type="entry name" value="SOLUBLE PYRIDINE NUCLEOTIDE TRANSHYDROGENASE"/>
    <property type="match status" value="1"/>
</dbReference>
<dbReference type="GO" id="GO:0050660">
    <property type="term" value="F:flavin adenine dinucleotide binding"/>
    <property type="evidence" value="ECO:0007669"/>
    <property type="project" value="TreeGrafter"/>
</dbReference>
<dbReference type="InterPro" id="IPR004099">
    <property type="entry name" value="Pyr_nucl-diS_OxRdtase_dimer"/>
</dbReference>
<dbReference type="InterPro" id="IPR001100">
    <property type="entry name" value="Pyr_nuc-diS_OxRdtase"/>
</dbReference>
<evidence type="ECO:0000259" key="17">
    <source>
        <dbReference type="Pfam" id="PF07992"/>
    </source>
</evidence>
<accession>A0A1M5PD64</accession>
<dbReference type="InterPro" id="IPR016156">
    <property type="entry name" value="FAD/NAD-linked_Rdtase_dimer_sf"/>
</dbReference>
<dbReference type="GO" id="GO:0004148">
    <property type="term" value="F:dihydrolipoyl dehydrogenase (NADH) activity"/>
    <property type="evidence" value="ECO:0007669"/>
    <property type="project" value="TreeGrafter"/>
</dbReference>
<evidence type="ECO:0000256" key="8">
    <source>
        <dbReference type="ARBA" id="ARBA00022630"/>
    </source>
</evidence>
<keyword evidence="8 14" id="KW-0285">Flavoprotein</keyword>
<evidence type="ECO:0000256" key="9">
    <source>
        <dbReference type="ARBA" id="ARBA00022827"/>
    </source>
</evidence>
<dbReference type="SUPFAM" id="SSF51905">
    <property type="entry name" value="FAD/NAD(P)-binding domain"/>
    <property type="match status" value="1"/>
</dbReference>
<dbReference type="PRINTS" id="PR00411">
    <property type="entry name" value="PNDRDTASEI"/>
</dbReference>
<dbReference type="InterPro" id="IPR023753">
    <property type="entry name" value="FAD/NAD-binding_dom"/>
</dbReference>
<comment type="catalytic activity">
    <reaction evidence="1 14">
        <text>NAD(+) + NADPH = NADH + NADP(+)</text>
        <dbReference type="Rhea" id="RHEA:11692"/>
        <dbReference type="ChEBI" id="CHEBI:57540"/>
        <dbReference type="ChEBI" id="CHEBI:57783"/>
        <dbReference type="ChEBI" id="CHEBI:57945"/>
        <dbReference type="ChEBI" id="CHEBI:58349"/>
        <dbReference type="EC" id="1.6.1.1"/>
    </reaction>
</comment>
<proteinExistence type="inferred from homology"/>
<dbReference type="SUPFAM" id="SSF55424">
    <property type="entry name" value="FAD/NAD-linked reductases, dimerisation (C-terminal) domain"/>
    <property type="match status" value="1"/>
</dbReference>
<dbReference type="Proteomes" id="UP000184000">
    <property type="component" value="Unassembled WGS sequence"/>
</dbReference>